<protein>
    <submittedName>
        <fullName evidence="3">WSC domain-containing protein</fullName>
    </submittedName>
</protein>
<keyword evidence="1" id="KW-0732">Signal</keyword>
<dbReference type="PROSITE" id="PS51212">
    <property type="entry name" value="WSC"/>
    <property type="match status" value="1"/>
</dbReference>
<dbReference type="InterPro" id="IPR002889">
    <property type="entry name" value="WSC_carb-bd"/>
</dbReference>
<evidence type="ECO:0000313" key="3">
    <source>
        <dbReference type="EMBL" id="OAQ69784.1"/>
    </source>
</evidence>
<dbReference type="OrthoDB" id="4944083at2759"/>
<name>A0A179FVZ3_METCM</name>
<evidence type="ECO:0000313" key="4">
    <source>
        <dbReference type="Proteomes" id="UP000078397"/>
    </source>
</evidence>
<dbReference type="RefSeq" id="XP_018146321.1">
    <property type="nucleotide sequence ID" value="XM_018291033.1"/>
</dbReference>
<feature type="domain" description="WSC" evidence="2">
    <location>
        <begin position="22"/>
        <end position="128"/>
    </location>
</feature>
<keyword evidence="4" id="KW-1185">Reference proteome</keyword>
<dbReference type="AlphaFoldDB" id="A0A179FVZ3"/>
<evidence type="ECO:0000259" key="2">
    <source>
        <dbReference type="PROSITE" id="PS51212"/>
    </source>
</evidence>
<reference evidence="3 4" key="1">
    <citation type="journal article" date="2016" name="PLoS Pathog.">
        <title>Biosynthesis of antibiotic leucinostatins in bio-control fungus Purpureocillium lilacinum and their inhibition on phytophthora revealed by genome mining.</title>
        <authorList>
            <person name="Wang G."/>
            <person name="Liu Z."/>
            <person name="Lin R."/>
            <person name="Li E."/>
            <person name="Mao Z."/>
            <person name="Ling J."/>
            <person name="Yang Y."/>
            <person name="Yin W.B."/>
            <person name="Xie B."/>
        </authorList>
    </citation>
    <scope>NUCLEOTIDE SEQUENCE [LARGE SCALE GENOMIC DNA]</scope>
    <source>
        <strain evidence="3">170</strain>
    </source>
</reference>
<dbReference type="KEGG" id="pchm:VFPPC_13256"/>
<feature type="signal peptide" evidence="1">
    <location>
        <begin position="1"/>
        <end position="19"/>
    </location>
</feature>
<accession>A0A179FVZ3</accession>
<feature type="chain" id="PRO_5008102055" evidence="1">
    <location>
        <begin position="20"/>
        <end position="196"/>
    </location>
</feature>
<dbReference type="GeneID" id="28855027"/>
<organism evidence="3 4">
    <name type="scientific">Pochonia chlamydosporia 170</name>
    <dbReference type="NCBI Taxonomy" id="1380566"/>
    <lineage>
        <taxon>Eukaryota</taxon>
        <taxon>Fungi</taxon>
        <taxon>Dikarya</taxon>
        <taxon>Ascomycota</taxon>
        <taxon>Pezizomycotina</taxon>
        <taxon>Sordariomycetes</taxon>
        <taxon>Hypocreomycetidae</taxon>
        <taxon>Hypocreales</taxon>
        <taxon>Clavicipitaceae</taxon>
        <taxon>Pochonia</taxon>
    </lineage>
</organism>
<proteinExistence type="predicted"/>
<dbReference type="Pfam" id="PF01822">
    <property type="entry name" value="WSC"/>
    <property type="match status" value="1"/>
</dbReference>
<dbReference type="Proteomes" id="UP000078397">
    <property type="component" value="Unassembled WGS sequence"/>
</dbReference>
<comment type="caution">
    <text evidence="3">The sequence shown here is derived from an EMBL/GenBank/DDBJ whole genome shotgun (WGS) entry which is preliminary data.</text>
</comment>
<gene>
    <name evidence="3" type="ORF">VFPPC_13256</name>
</gene>
<sequence>MIITFQLLLLGLAPTLVFAAGNVTYLGCLLAPSTGISRPLAFNAINFQRIPASPERCASACQFANGGPAGGFNYNYPMFALDNSACFCGFHLAPGAKLGLNRICDTKCSGDASATCGGDKAVSLYGDGQFLSTPIYMDGLNFDKCYELDQSKYNGPKYNDATNMTVNTCANFCVEHGRYGISLDKDDNCCEFHPPT</sequence>
<evidence type="ECO:0000256" key="1">
    <source>
        <dbReference type="SAM" id="SignalP"/>
    </source>
</evidence>
<dbReference type="EMBL" id="LSBJ02000002">
    <property type="protein sequence ID" value="OAQ69784.1"/>
    <property type="molecule type" value="Genomic_DNA"/>
</dbReference>
<dbReference type="STRING" id="1380566.A0A179FVZ3"/>
<dbReference type="SMART" id="SM00321">
    <property type="entry name" value="WSC"/>
    <property type="match status" value="1"/>
</dbReference>